<sequence>MHDTLVEEIRTLKSVPMEAKEKVAIRLAAFASKQDANGESSHAAALVKAGALGPLIQMLSKGTDGGQLAAATTLGHVGAGSAARQTALADAGAIPALIVLLRTGSNKVQQQAAFALSSLSELPAHAAPIRTAVAPLVRLLRQGIDDAKMHAAVCVANICAGASSVQDDVGRAGAVPLLVAMLTSGKIQSSAAFALSQLSAGHAVNKEAIAREGAIAPLLQLLSGANVAAQCHAATAIAELSEENGEVQQSEAIARMNGLQPLVMMLSASGTPEMQAMAALALAAICRDNPDNQGAVADLGAITQLVALIRTGTPEVKAEVAGGARGQQLATRALLALGKENVANQAQVTSLLVALLGAGALEVMSAAATCLWQLVMENPSSQAQIARAGAAADLITLLKRGAAEAKDYALWSLSLSIDTSNQSIILAEGGVQPLITALRSASGVAREQASAALYRLASGCTAAQKDIASTGGIAPLIAIVDARSTPRTAQDDEGEGAREYAAAALAELALVADNRGQIVGMGGIAPLVQLLNNGRDAGRQFAASALARLAHDSDNVAMAIAVAGATSPLVNLLGGSCGDKAQEEAAGALYALAANAANRLELTEAGGIGPLVQLLGTNNTRARNHAEGALVRLSIEHANRQLIIEKLVSMLDDNPFDEVDGSWAQEQAAAALANLAQDSSDNRLSIVDAGGIEPLLALLGGSARAKENAVNAITQLAYKSHAIQQRIADAGGVPLIANVLVSTCSNSKEMMGAVQLVNNTLRAVAQLCEGNRTNQSAMSDANVIPALITVLSSPIAEMQANAAMALASIARNHADIQTAVARTGAIAPLCGLVKDGSDEVRDAAARTIWALAEDNVSNKSTIAKLGGIEPLVSLLVDGGAWAEAGADTSSQANAVSALVSLAGKHPDNREQICKQLVGRLASRIAMVQTAGGAVRVLRCLSTFASENPSNQLALAKAGAVPSLISWISGGLDVRVPNMDAQREAARALLSLATNHFVLQETIAKSGGIQPLIELVSKASLETKEYATRTLWHLAGNSEVGVVIAQAGGLAPLVELLSSEDEHLQELAAVVIGRLSRSNPIVSLTVAEVGGVSPLVALLRKGSSAAQQQAAAALAELGLAPVNRDAISDAGGIAMLVELLDSAVPGTPETAARALAHLARDARDTPDDGGSLPEAPTGTSEAGAQIKEELRARLSGHGQMRILVRKAVKLAAADEAPDASGGGALDGALSDRRRPASRSAGTSDPYATLSSAGQIRRTRVIPKTLNPIWEEEIVMQGALAEFVGNAHGNGSGNGKGNAPLGVRSGLVVRVFDSDDVSADDPMAKDTQIGEAFVSLDGLRTENVIDFEAELKPQGRIFGRMEWVPVAGKPGEKRRRAIAAAGGVARVISMLHAIPNKKTATRMWELTAGVLGMDQGAALAASAADAEHPERAAAASSVVGIQEQAAATLADLTYSDQTMQESIIAHGAVGPLLKLIRLGSSLAQENAARTIWHLCASTANQGALVEAGAISELVALSRSGSVKAQELAAAVISDLAKGAILEREAREAVRQHQHQHQHQHQLKEAGGGDESGELAMDGTRAAASTSASREKHAGPLAILAIAKAGGIGPLVQLLDDGTEQAAVYAAEALDRLARNNADIQAQIAKKLVSL</sequence>
<dbReference type="PANTHER" id="PTHR23315">
    <property type="entry name" value="U BOX DOMAIN-CONTAINING"/>
    <property type="match status" value="1"/>
</dbReference>
<keyword evidence="5" id="KW-1185">Reference proteome</keyword>
<dbReference type="InterPro" id="IPR011989">
    <property type="entry name" value="ARM-like"/>
</dbReference>
<feature type="repeat" description="ARM" evidence="1">
    <location>
        <begin position="564"/>
        <end position="607"/>
    </location>
</feature>
<dbReference type="InterPro" id="IPR035892">
    <property type="entry name" value="C2_domain_sf"/>
</dbReference>
<dbReference type="PROSITE" id="PS50004">
    <property type="entry name" value="C2"/>
    <property type="match status" value="1"/>
</dbReference>
<feature type="repeat" description="ARM" evidence="1">
    <location>
        <begin position="173"/>
        <end position="213"/>
    </location>
</feature>
<feature type="domain" description="C2" evidence="3">
    <location>
        <begin position="1175"/>
        <end position="1347"/>
    </location>
</feature>
<dbReference type="Gene3D" id="2.60.40.150">
    <property type="entry name" value="C2 domain"/>
    <property type="match status" value="1"/>
</dbReference>
<protein>
    <submittedName>
        <fullName evidence="4">Armadillo beta-catenin repeat family protein</fullName>
    </submittedName>
</protein>
<evidence type="ECO:0000313" key="5">
    <source>
        <dbReference type="Proteomes" id="UP000037460"/>
    </source>
</evidence>
<evidence type="ECO:0000256" key="1">
    <source>
        <dbReference type="PROSITE-ProRule" id="PRU00259"/>
    </source>
</evidence>
<feature type="repeat" description="ARM" evidence="1">
    <location>
        <begin position="92"/>
        <end position="120"/>
    </location>
</feature>
<feature type="region of interest" description="Disordered" evidence="2">
    <location>
        <begin position="1214"/>
        <end position="1251"/>
    </location>
</feature>
<dbReference type="EMBL" id="JWZX01001884">
    <property type="protein sequence ID" value="KOO31956.1"/>
    <property type="molecule type" value="Genomic_DNA"/>
</dbReference>
<feature type="region of interest" description="Disordered" evidence="2">
    <location>
        <begin position="1544"/>
        <end position="1586"/>
    </location>
</feature>
<evidence type="ECO:0000259" key="3">
    <source>
        <dbReference type="PROSITE" id="PS50004"/>
    </source>
</evidence>
<dbReference type="SMART" id="SM00185">
    <property type="entry name" value="ARM"/>
    <property type="match status" value="26"/>
</dbReference>
<feature type="repeat" description="ARM" evidence="1">
    <location>
        <begin position="1089"/>
        <end position="1131"/>
    </location>
</feature>
<feature type="repeat" description="ARM" evidence="1">
    <location>
        <begin position="522"/>
        <end position="564"/>
    </location>
</feature>
<dbReference type="Proteomes" id="UP000037460">
    <property type="component" value="Unassembled WGS sequence"/>
</dbReference>
<comment type="caution">
    <text evidence="4">The sequence shown here is derived from an EMBL/GenBank/DDBJ whole genome shotgun (WGS) entry which is preliminary data.</text>
</comment>
<gene>
    <name evidence="4" type="ORF">Ctob_004795</name>
</gene>
<accession>A0A0M0JZA2</accession>
<dbReference type="InterPro" id="IPR058678">
    <property type="entry name" value="ARM_PUB"/>
</dbReference>
<evidence type="ECO:0000256" key="2">
    <source>
        <dbReference type="SAM" id="MobiDB-lite"/>
    </source>
</evidence>
<dbReference type="PANTHER" id="PTHR23315:SF7">
    <property type="entry name" value="U-BOX DOMAIN-CONTAINING PROTEIN 4"/>
    <property type="match status" value="1"/>
</dbReference>
<dbReference type="Pfam" id="PF00514">
    <property type="entry name" value="Arm"/>
    <property type="match status" value="5"/>
</dbReference>
<dbReference type="InterPro" id="IPR016024">
    <property type="entry name" value="ARM-type_fold"/>
</dbReference>
<dbReference type="SMART" id="SM00239">
    <property type="entry name" value="C2"/>
    <property type="match status" value="1"/>
</dbReference>
<evidence type="ECO:0000313" key="4">
    <source>
        <dbReference type="EMBL" id="KOO31956.1"/>
    </source>
</evidence>
<dbReference type="OrthoDB" id="7537227at2759"/>
<feature type="compositionally biased region" description="Basic residues" evidence="2">
    <location>
        <begin position="1549"/>
        <end position="1558"/>
    </location>
</feature>
<dbReference type="InterPro" id="IPR000225">
    <property type="entry name" value="Armadillo"/>
</dbReference>
<dbReference type="Pfam" id="PF25598">
    <property type="entry name" value="ARM_PUB"/>
    <property type="match status" value="1"/>
</dbReference>
<organism evidence="4 5">
    <name type="scientific">Chrysochromulina tobinii</name>
    <dbReference type="NCBI Taxonomy" id="1460289"/>
    <lineage>
        <taxon>Eukaryota</taxon>
        <taxon>Haptista</taxon>
        <taxon>Haptophyta</taxon>
        <taxon>Prymnesiophyceae</taxon>
        <taxon>Prymnesiales</taxon>
        <taxon>Chrysochromulinaceae</taxon>
        <taxon>Chrysochromulina</taxon>
    </lineage>
</organism>
<dbReference type="Gene3D" id="1.25.10.10">
    <property type="entry name" value="Leucine-rich Repeat Variant"/>
    <property type="match status" value="11"/>
</dbReference>
<feature type="repeat" description="ARM" evidence="1">
    <location>
        <begin position="1006"/>
        <end position="1048"/>
    </location>
</feature>
<feature type="repeat" description="ARM" evidence="1">
    <location>
        <begin position="606"/>
        <end position="648"/>
    </location>
</feature>
<dbReference type="Pfam" id="PF00168">
    <property type="entry name" value="C2"/>
    <property type="match status" value="1"/>
</dbReference>
<feature type="repeat" description="ARM" evidence="1">
    <location>
        <begin position="782"/>
        <end position="824"/>
    </location>
</feature>
<dbReference type="InterPro" id="IPR000008">
    <property type="entry name" value="C2_dom"/>
</dbReference>
<feature type="repeat" description="ARM" evidence="1">
    <location>
        <begin position="1047"/>
        <end position="1089"/>
    </location>
</feature>
<dbReference type="SUPFAM" id="SSF49562">
    <property type="entry name" value="C2 domain (Calcium/lipid-binding domain, CaLB)"/>
    <property type="match status" value="1"/>
</dbReference>
<reference evidence="5" key="1">
    <citation type="journal article" date="2015" name="PLoS Genet.">
        <title>Genome Sequence and Transcriptome Analyses of Chrysochromulina tobin: Metabolic Tools for Enhanced Algal Fitness in the Prominent Order Prymnesiales (Haptophyceae).</title>
        <authorList>
            <person name="Hovde B.T."/>
            <person name="Deodato C.R."/>
            <person name="Hunsperger H.M."/>
            <person name="Ryken S.A."/>
            <person name="Yost W."/>
            <person name="Jha R.K."/>
            <person name="Patterson J."/>
            <person name="Monnat R.J. Jr."/>
            <person name="Barlow S.B."/>
            <person name="Starkenburg S.R."/>
            <person name="Cattolico R.A."/>
        </authorList>
    </citation>
    <scope>NUCLEOTIDE SEQUENCE</scope>
    <source>
        <strain evidence="5">CCMP291</strain>
    </source>
</reference>
<proteinExistence type="predicted"/>
<name>A0A0M0JZA2_9EUKA</name>
<dbReference type="SUPFAM" id="SSF48371">
    <property type="entry name" value="ARM repeat"/>
    <property type="match status" value="5"/>
</dbReference>
<feature type="region of interest" description="Disordered" evidence="2">
    <location>
        <begin position="1160"/>
        <end position="1182"/>
    </location>
</feature>
<dbReference type="PROSITE" id="PS50176">
    <property type="entry name" value="ARM_REPEAT"/>
    <property type="match status" value="9"/>
</dbReference>